<gene>
    <name evidence="2" type="ORF">KACC15558_04210</name>
</gene>
<organism evidence="2 3">
    <name type="scientific">Brevibacterium ammoniilyticum</name>
    <dbReference type="NCBI Taxonomy" id="1046555"/>
    <lineage>
        <taxon>Bacteria</taxon>
        <taxon>Bacillati</taxon>
        <taxon>Actinomycetota</taxon>
        <taxon>Actinomycetes</taxon>
        <taxon>Micrococcales</taxon>
        <taxon>Brevibacteriaceae</taxon>
        <taxon>Brevibacterium</taxon>
    </lineage>
</organism>
<dbReference type="EMBL" id="BAABNP010000002">
    <property type="protein sequence ID" value="GAA5339381.1"/>
    <property type="molecule type" value="Genomic_DNA"/>
</dbReference>
<evidence type="ECO:0008006" key="4">
    <source>
        <dbReference type="Google" id="ProtNLM"/>
    </source>
</evidence>
<evidence type="ECO:0000313" key="2">
    <source>
        <dbReference type="EMBL" id="GAA5339381.1"/>
    </source>
</evidence>
<reference evidence="2 3" key="1">
    <citation type="submission" date="2024-02" db="EMBL/GenBank/DDBJ databases">
        <title>Characterization of antibiotic resistant novel bacterial strains and their environmental applications.</title>
        <authorList>
            <person name="Manzoor S."/>
            <person name="Abbas S."/>
            <person name="Arshad M."/>
            <person name="Li W.J."/>
            <person name="Ahmed I."/>
        </authorList>
    </citation>
    <scope>NUCLEOTIDE SEQUENCE [LARGE SCALE GENOMIC DNA]</scope>
    <source>
        <strain evidence="2 3">KACC 15558</strain>
    </source>
</reference>
<proteinExistence type="predicted"/>
<dbReference type="Proteomes" id="UP001498935">
    <property type="component" value="Unassembled WGS sequence"/>
</dbReference>
<name>A0ABP9U3A0_9MICO</name>
<sequence length="131" mass="14602">MLDAFPGRVTGPRWSVRRADSVRRRMGEVIANMGSEFADSWGTDRAGAWFAETESMSAETDRAWQTARLAGESRRANPRSRLRSLLRHDESSDVAQLSQQRILQRLDEDASHVRHLARSLHAAPTATAGGM</sequence>
<protein>
    <recommendedName>
        <fullName evidence="4">DUF222 domain-containing protein</fullName>
    </recommendedName>
</protein>
<evidence type="ECO:0000256" key="1">
    <source>
        <dbReference type="SAM" id="MobiDB-lite"/>
    </source>
</evidence>
<accession>A0ABP9U3A0</accession>
<evidence type="ECO:0000313" key="3">
    <source>
        <dbReference type="Proteomes" id="UP001498935"/>
    </source>
</evidence>
<feature type="compositionally biased region" description="Basic residues" evidence="1">
    <location>
        <begin position="76"/>
        <end position="85"/>
    </location>
</feature>
<comment type="caution">
    <text evidence="2">The sequence shown here is derived from an EMBL/GenBank/DDBJ whole genome shotgun (WGS) entry which is preliminary data.</text>
</comment>
<keyword evidence="3" id="KW-1185">Reference proteome</keyword>
<feature type="region of interest" description="Disordered" evidence="1">
    <location>
        <begin position="70"/>
        <end position="93"/>
    </location>
</feature>